<dbReference type="PANTHER" id="PTHR46028:SF2">
    <property type="entry name" value="KYNURENINE 3-MONOOXYGENASE"/>
    <property type="match status" value="1"/>
</dbReference>
<keyword evidence="7" id="KW-1133">Transmembrane helix</keyword>
<accession>A0A9K3PAI5</accession>
<evidence type="ECO:0000256" key="3">
    <source>
        <dbReference type="ARBA" id="ARBA00022827"/>
    </source>
</evidence>
<gene>
    <name evidence="10" type="ORF">IV203_025455</name>
    <name evidence="9" type="ORF">IV203_028237</name>
</gene>
<keyword evidence="3" id="KW-0274">FAD</keyword>
<dbReference type="EMBL" id="JAGRRH010000030">
    <property type="protein sequence ID" value="KAG7339776.1"/>
    <property type="molecule type" value="Genomic_DNA"/>
</dbReference>
<dbReference type="GO" id="GO:0070189">
    <property type="term" value="P:kynurenine metabolic process"/>
    <property type="evidence" value="ECO:0007669"/>
    <property type="project" value="TreeGrafter"/>
</dbReference>
<keyword evidence="5" id="KW-0560">Oxidoreductase</keyword>
<reference evidence="9" key="2">
    <citation type="submission" date="2021-04" db="EMBL/GenBank/DDBJ databases">
        <authorList>
            <person name="Podell S."/>
        </authorList>
    </citation>
    <scope>NUCLEOTIDE SEQUENCE</scope>
    <source>
        <strain evidence="9">Hildebrandi</strain>
    </source>
</reference>
<keyword evidence="11" id="KW-1185">Reference proteome</keyword>
<proteinExistence type="predicted"/>
<evidence type="ECO:0000313" key="11">
    <source>
        <dbReference type="Proteomes" id="UP000693970"/>
    </source>
</evidence>
<dbReference type="AlphaFoldDB" id="A0A9K3PAI5"/>
<feature type="compositionally biased region" description="Low complexity" evidence="6">
    <location>
        <begin position="188"/>
        <end position="218"/>
    </location>
</feature>
<protein>
    <submittedName>
        <fullName evidence="9">FAD binding protein</fullName>
    </submittedName>
</protein>
<organism evidence="9 11">
    <name type="scientific">Nitzschia inconspicua</name>
    <dbReference type="NCBI Taxonomy" id="303405"/>
    <lineage>
        <taxon>Eukaryota</taxon>
        <taxon>Sar</taxon>
        <taxon>Stramenopiles</taxon>
        <taxon>Ochrophyta</taxon>
        <taxon>Bacillariophyta</taxon>
        <taxon>Bacillariophyceae</taxon>
        <taxon>Bacillariophycidae</taxon>
        <taxon>Bacillariales</taxon>
        <taxon>Bacillariaceae</taxon>
        <taxon>Nitzschia</taxon>
    </lineage>
</organism>
<feature type="transmembrane region" description="Helical" evidence="7">
    <location>
        <begin position="521"/>
        <end position="542"/>
    </location>
</feature>
<sequence>MDSTDVVVCGGGPTGLLCAMMLSQKFPHFQIQLYDEQPTPPPTPTDPLVWGSNNNTTNLDRFYLIGLGGRGITSLEELGVWDSVQRVAVPVPGRKDWNGKGVHVQPIETFKTERKYVTQVLPRDKLVSVLYHHIRDCQINNNHNHDNDNNNQYHYSYSNIDIQYGCKVEPVDMDRPDGSVTISFSSMDPTVVDTTTATPPPKQQITTTSSSSSSSSSSLKLSTPILIAADGSARTFANAMEQQQQHDNNNKNDAFRVIRYNDDNNQRVYKNIAFSIPNDWRKDMNYAVRTDRVIFDALPANHHGDYVGVLLLSKNDDMARSNVDPNDFRTFLNDHIPQFIHLIDDATIAKVAKRSPSTLPMFRYVTPRMHHDDGRIVLLGDCAHTVKPYFGMGANSALEDVKLLSHFIDKHQQQHKIKGGTATNTDDDDDDDDKKLLKQAIQDFSTVRSPDIKVLVEVSHSLDGRGLQGIVFFLIPIILDGIFFKVFPQVFAPNIISMLQNEEITFQEAVTRKRMDRIGQISILAAIAAFIKYIVDVVVVVATSTMKG</sequence>
<dbReference type="GO" id="GO:0071949">
    <property type="term" value="F:FAD binding"/>
    <property type="evidence" value="ECO:0007669"/>
    <property type="project" value="InterPro"/>
</dbReference>
<dbReference type="Pfam" id="PF01494">
    <property type="entry name" value="FAD_binding_3"/>
    <property type="match status" value="1"/>
</dbReference>
<dbReference type="PANTHER" id="PTHR46028">
    <property type="entry name" value="KYNURENINE 3-MONOOXYGENASE"/>
    <property type="match status" value="1"/>
</dbReference>
<feature type="region of interest" description="Disordered" evidence="6">
    <location>
        <begin position="182"/>
        <end position="218"/>
    </location>
</feature>
<evidence type="ECO:0000313" key="9">
    <source>
        <dbReference type="EMBL" id="KAG7339776.1"/>
    </source>
</evidence>
<evidence type="ECO:0000259" key="8">
    <source>
        <dbReference type="Pfam" id="PF01494"/>
    </source>
</evidence>
<keyword evidence="4" id="KW-0521">NADP</keyword>
<evidence type="ECO:0000256" key="6">
    <source>
        <dbReference type="SAM" id="MobiDB-lite"/>
    </source>
</evidence>
<keyword evidence="7" id="KW-0812">Transmembrane</keyword>
<dbReference type="GO" id="GO:0004502">
    <property type="term" value="F:kynurenine 3-monooxygenase activity"/>
    <property type="evidence" value="ECO:0007669"/>
    <property type="project" value="TreeGrafter"/>
</dbReference>
<evidence type="ECO:0000256" key="5">
    <source>
        <dbReference type="ARBA" id="ARBA00023002"/>
    </source>
</evidence>
<name>A0A9K3PAI5_9STRA</name>
<keyword evidence="2" id="KW-0285">Flavoprotein</keyword>
<dbReference type="EMBL" id="JAGRRH010000011">
    <property type="protein sequence ID" value="KAG7362571.1"/>
    <property type="molecule type" value="Genomic_DNA"/>
</dbReference>
<feature type="transmembrane region" description="Helical" evidence="7">
    <location>
        <begin position="466"/>
        <end position="487"/>
    </location>
</feature>
<dbReference type="Proteomes" id="UP000693970">
    <property type="component" value="Unassembled WGS sequence"/>
</dbReference>
<evidence type="ECO:0000256" key="1">
    <source>
        <dbReference type="ARBA" id="ARBA00001974"/>
    </source>
</evidence>
<feature type="domain" description="FAD-binding" evidence="8">
    <location>
        <begin position="331"/>
        <end position="405"/>
    </location>
</feature>
<comment type="caution">
    <text evidence="9">The sequence shown here is derived from an EMBL/GenBank/DDBJ whole genome shotgun (WGS) entry which is preliminary data.</text>
</comment>
<comment type="cofactor">
    <cofactor evidence="1">
        <name>FAD</name>
        <dbReference type="ChEBI" id="CHEBI:57692"/>
    </cofactor>
</comment>
<dbReference type="InterPro" id="IPR002938">
    <property type="entry name" value="FAD-bd"/>
</dbReference>
<evidence type="ECO:0000313" key="10">
    <source>
        <dbReference type="EMBL" id="KAG7362571.1"/>
    </source>
</evidence>
<evidence type="ECO:0000256" key="7">
    <source>
        <dbReference type="SAM" id="Phobius"/>
    </source>
</evidence>
<evidence type="ECO:0000256" key="2">
    <source>
        <dbReference type="ARBA" id="ARBA00022630"/>
    </source>
</evidence>
<keyword evidence="7" id="KW-0472">Membrane</keyword>
<reference evidence="9" key="1">
    <citation type="journal article" date="2021" name="Sci. Rep.">
        <title>Diploid genomic architecture of Nitzschia inconspicua, an elite biomass production diatom.</title>
        <authorList>
            <person name="Oliver A."/>
            <person name="Podell S."/>
            <person name="Pinowska A."/>
            <person name="Traller J.C."/>
            <person name="Smith S.R."/>
            <person name="McClure R."/>
            <person name="Beliaev A."/>
            <person name="Bohutskyi P."/>
            <person name="Hill E.A."/>
            <person name="Rabines A."/>
            <person name="Zheng H."/>
            <person name="Allen L.Z."/>
            <person name="Kuo A."/>
            <person name="Grigoriev I.V."/>
            <person name="Allen A.E."/>
            <person name="Hazlebeck D."/>
            <person name="Allen E.E."/>
        </authorList>
    </citation>
    <scope>NUCLEOTIDE SEQUENCE</scope>
    <source>
        <strain evidence="9">Hildebrandi</strain>
    </source>
</reference>
<evidence type="ECO:0000256" key="4">
    <source>
        <dbReference type="ARBA" id="ARBA00022857"/>
    </source>
</evidence>
<dbReference type="OrthoDB" id="10053569at2759"/>